<dbReference type="SUPFAM" id="SSF48498">
    <property type="entry name" value="Tetracyclin repressor-like, C-terminal domain"/>
    <property type="match status" value="1"/>
</dbReference>
<protein>
    <recommendedName>
        <fullName evidence="3">HTH tetR-type domain-containing protein</fullName>
    </recommendedName>
</protein>
<proteinExistence type="predicted"/>
<gene>
    <name evidence="4" type="ORF">DKT75_11860</name>
</gene>
<keyword evidence="5" id="KW-1185">Reference proteome</keyword>
<feature type="domain" description="HTH tetR-type" evidence="3">
    <location>
        <begin position="19"/>
        <end position="79"/>
    </location>
</feature>
<organism evidence="4 5">
    <name type="scientific">Leucothrix arctica</name>
    <dbReference type="NCBI Taxonomy" id="1481894"/>
    <lineage>
        <taxon>Bacteria</taxon>
        <taxon>Pseudomonadati</taxon>
        <taxon>Pseudomonadota</taxon>
        <taxon>Gammaproteobacteria</taxon>
        <taxon>Thiotrichales</taxon>
        <taxon>Thiotrichaceae</taxon>
        <taxon>Leucothrix</taxon>
    </lineage>
</organism>
<dbReference type="AlphaFoldDB" id="A0A317CEG4"/>
<dbReference type="Gene3D" id="1.10.357.10">
    <property type="entry name" value="Tetracycline Repressor, domain 2"/>
    <property type="match status" value="1"/>
</dbReference>
<dbReference type="PROSITE" id="PS50977">
    <property type="entry name" value="HTH_TETR_2"/>
    <property type="match status" value="1"/>
</dbReference>
<dbReference type="Pfam" id="PF00440">
    <property type="entry name" value="TetR_N"/>
    <property type="match status" value="1"/>
</dbReference>
<dbReference type="InterPro" id="IPR001647">
    <property type="entry name" value="HTH_TetR"/>
</dbReference>
<keyword evidence="1 2" id="KW-0238">DNA-binding</keyword>
<dbReference type="OrthoDB" id="5293556at2"/>
<accession>A0A317CEG4</accession>
<feature type="DNA-binding region" description="H-T-H motif" evidence="2">
    <location>
        <begin position="42"/>
        <end position="61"/>
    </location>
</feature>
<dbReference type="EMBL" id="QGKL01000032">
    <property type="protein sequence ID" value="PWQ95723.1"/>
    <property type="molecule type" value="Genomic_DNA"/>
</dbReference>
<dbReference type="GO" id="GO:0003677">
    <property type="term" value="F:DNA binding"/>
    <property type="evidence" value="ECO:0007669"/>
    <property type="project" value="UniProtKB-UniRule"/>
</dbReference>
<comment type="caution">
    <text evidence="4">The sequence shown here is derived from an EMBL/GenBank/DDBJ whole genome shotgun (WGS) entry which is preliminary data.</text>
</comment>
<evidence type="ECO:0000259" key="3">
    <source>
        <dbReference type="PROSITE" id="PS50977"/>
    </source>
</evidence>
<evidence type="ECO:0000313" key="5">
    <source>
        <dbReference type="Proteomes" id="UP000245506"/>
    </source>
</evidence>
<reference evidence="4 5" key="1">
    <citation type="submission" date="2018-05" db="EMBL/GenBank/DDBJ databases">
        <title>Leucothrix arctica sp. nov., isolated from Arctic seawater.</title>
        <authorList>
            <person name="Choi A."/>
            <person name="Baek K."/>
        </authorList>
    </citation>
    <scope>NUCLEOTIDE SEQUENCE [LARGE SCALE GENOMIC DNA]</scope>
    <source>
        <strain evidence="4 5">IMCC9719</strain>
    </source>
</reference>
<evidence type="ECO:0000256" key="1">
    <source>
        <dbReference type="ARBA" id="ARBA00023125"/>
    </source>
</evidence>
<dbReference type="InterPro" id="IPR036271">
    <property type="entry name" value="Tet_transcr_reg_TetR-rel_C_sf"/>
</dbReference>
<name>A0A317CEG4_9GAMM</name>
<dbReference type="SUPFAM" id="SSF46689">
    <property type="entry name" value="Homeodomain-like"/>
    <property type="match status" value="1"/>
</dbReference>
<dbReference type="RefSeq" id="WP_109823651.1">
    <property type="nucleotide sequence ID" value="NZ_QGKL01000032.1"/>
</dbReference>
<sequence length="210" mass="23669">MNSTQTSSSTRMTHAERTELSDTKMFEAAVSLIVEKGLDKTTLKEVGEIAGYSRSLAGYRFGTKGNLFNYVIKRVGEEWSKELLSATEGKTGFEAIALSIDTHYEFCVNAPLTRRAFYLLWFNATDISSEVRESMVKIHQHRQSDVEKWINEDISNGNISNEINAEAVAKLFLASSIGILYNWLLEPEALSTVKQLHDDLKLSVQRQLLL</sequence>
<dbReference type="InterPro" id="IPR009057">
    <property type="entry name" value="Homeodomain-like_sf"/>
</dbReference>
<evidence type="ECO:0000256" key="2">
    <source>
        <dbReference type="PROSITE-ProRule" id="PRU00335"/>
    </source>
</evidence>
<evidence type="ECO:0000313" key="4">
    <source>
        <dbReference type="EMBL" id="PWQ95723.1"/>
    </source>
</evidence>
<dbReference type="Proteomes" id="UP000245506">
    <property type="component" value="Unassembled WGS sequence"/>
</dbReference>